<comment type="function">
    <text evidence="9">Catalyzes the formation of acetyl phosphate from acetate and ATP. Can also catalyze the reverse reaction.</text>
</comment>
<dbReference type="NCBIfam" id="TIGR00016">
    <property type="entry name" value="ackA"/>
    <property type="match status" value="1"/>
</dbReference>
<dbReference type="Pfam" id="PF00871">
    <property type="entry name" value="Acetate_kinase"/>
    <property type="match status" value="1"/>
</dbReference>
<dbReference type="GO" id="GO:0000287">
    <property type="term" value="F:magnesium ion binding"/>
    <property type="evidence" value="ECO:0007669"/>
    <property type="project" value="UniProtKB-UniRule"/>
</dbReference>
<dbReference type="GO" id="GO:0006085">
    <property type="term" value="P:acetyl-CoA biosynthetic process"/>
    <property type="evidence" value="ECO:0007669"/>
    <property type="project" value="UniProtKB-UniRule"/>
</dbReference>
<dbReference type="PROSITE" id="PS01075">
    <property type="entry name" value="ACETATE_KINASE_1"/>
    <property type="match status" value="1"/>
</dbReference>
<keyword evidence="6 9" id="KW-0418">Kinase</keyword>
<sequence length="406" mass="44609">MPTPQTQLLTINGGSSSIKFTLYNVGASLTATLSGKLTGLGLQTARLRINNLQTDEQSITEVEAADYSQAISLLMVWFRQNLDIGAVKAIGHRIVHGGHRYKKPQWVDPALINELLSMTAMDPQHLPGEIQLIEAFSEQFPKLKQMVCFDTEFHQHLPAVARLLPIPRRYHDAGIYRYGFHGLSYQYLMQMLHALQGNQIQHQKIVLAHLGNGASMTAVINQQSIDTTMAMTPAAGIMMGSRSGDLDPGLFGLLNRTEGMSAEQFDQMIHHQSGLAGVSEYSSDMQQLLAKRANDSNVADAIDSFCYQARKQIGAYAAALGGLDSVVFSGGIGENLPEIRSQICQQLAFLGIHLDDALNRQNALKISKADSPIAVWVIPTDEELIIAQSMCDLLNLHYQKEGHNES</sequence>
<dbReference type="Proteomes" id="UP000012019">
    <property type="component" value="Unassembled WGS sequence"/>
</dbReference>
<evidence type="ECO:0000256" key="4">
    <source>
        <dbReference type="ARBA" id="ARBA00022723"/>
    </source>
</evidence>
<name>M7P3J5_9GAMM</name>
<comment type="similarity">
    <text evidence="1 9 10">Belongs to the acetokinase family.</text>
</comment>
<dbReference type="UniPathway" id="UPA00340">
    <property type="reaction ID" value="UER00458"/>
</dbReference>
<feature type="active site" description="Proton donor/acceptor" evidence="9">
    <location>
        <position position="150"/>
    </location>
</feature>
<evidence type="ECO:0000256" key="5">
    <source>
        <dbReference type="ARBA" id="ARBA00022741"/>
    </source>
</evidence>
<dbReference type="GO" id="GO:0006083">
    <property type="term" value="P:acetate metabolic process"/>
    <property type="evidence" value="ECO:0007669"/>
    <property type="project" value="TreeGrafter"/>
</dbReference>
<dbReference type="InterPro" id="IPR004372">
    <property type="entry name" value="Ac/propionate_kinase"/>
</dbReference>
<dbReference type="EMBL" id="APHR01000007">
    <property type="protein sequence ID" value="EMR14087.1"/>
    <property type="molecule type" value="Genomic_DNA"/>
</dbReference>
<dbReference type="PANTHER" id="PTHR21060:SF21">
    <property type="entry name" value="ACETATE KINASE"/>
    <property type="match status" value="1"/>
</dbReference>
<accession>M7P3J5</accession>
<evidence type="ECO:0000256" key="6">
    <source>
        <dbReference type="ARBA" id="ARBA00022777"/>
    </source>
</evidence>
<feature type="binding site" evidence="9">
    <location>
        <position position="93"/>
    </location>
    <ligand>
        <name>substrate</name>
    </ligand>
</feature>
<evidence type="ECO:0000313" key="12">
    <source>
        <dbReference type="Proteomes" id="UP000012019"/>
    </source>
</evidence>
<dbReference type="EC" id="2.7.2.1" evidence="9"/>
<protein>
    <recommendedName>
        <fullName evidence="9">Acetate kinase</fullName>
        <ecNumber evidence="9">2.7.2.1</ecNumber>
    </recommendedName>
    <alternativeName>
        <fullName evidence="9">Acetokinase</fullName>
    </alternativeName>
</protein>
<gene>
    <name evidence="9" type="primary">ackA</name>
    <name evidence="11" type="ORF">MPL1_01528</name>
</gene>
<dbReference type="PANTHER" id="PTHR21060">
    <property type="entry name" value="ACETATE KINASE"/>
    <property type="match status" value="1"/>
</dbReference>
<evidence type="ECO:0000256" key="1">
    <source>
        <dbReference type="ARBA" id="ARBA00008748"/>
    </source>
</evidence>
<dbReference type="STRING" id="1286106.MPL1_01528"/>
<keyword evidence="3 9" id="KW-0808">Transferase</keyword>
<feature type="binding site" evidence="9">
    <location>
        <position position="12"/>
    </location>
    <ligand>
        <name>Mg(2+)</name>
        <dbReference type="ChEBI" id="CHEBI:18420"/>
    </ligand>
</feature>
<keyword evidence="8 9" id="KW-0460">Magnesium</keyword>
<feature type="binding site" evidence="9">
    <location>
        <begin position="331"/>
        <end position="335"/>
    </location>
    <ligand>
        <name>ATP</name>
        <dbReference type="ChEBI" id="CHEBI:30616"/>
    </ligand>
</feature>
<keyword evidence="4 9" id="KW-0479">Metal-binding</keyword>
<feature type="site" description="Transition state stabilizer" evidence="9">
    <location>
        <position position="242"/>
    </location>
</feature>
<dbReference type="OrthoDB" id="9802453at2"/>
<comment type="cofactor">
    <cofactor evidence="9">
        <name>Mg(2+)</name>
        <dbReference type="ChEBI" id="CHEBI:18420"/>
    </cofactor>
    <cofactor evidence="9">
        <name>Mn(2+)</name>
        <dbReference type="ChEBI" id="CHEBI:29035"/>
    </cofactor>
    <text evidence="9">Mg(2+). Can also accept Mn(2+).</text>
</comment>
<dbReference type="HAMAP" id="MF_00020">
    <property type="entry name" value="Acetate_kinase"/>
    <property type="match status" value="1"/>
</dbReference>
<dbReference type="GO" id="GO:0008776">
    <property type="term" value="F:acetate kinase activity"/>
    <property type="evidence" value="ECO:0007669"/>
    <property type="project" value="UniProtKB-UniRule"/>
</dbReference>
<dbReference type="AlphaFoldDB" id="M7P3J5"/>
<feature type="site" description="Transition state stabilizer" evidence="9">
    <location>
        <position position="181"/>
    </location>
</feature>
<evidence type="ECO:0000256" key="10">
    <source>
        <dbReference type="RuleBase" id="RU003835"/>
    </source>
</evidence>
<feature type="binding site" evidence="9">
    <location>
        <position position="19"/>
    </location>
    <ligand>
        <name>ATP</name>
        <dbReference type="ChEBI" id="CHEBI:30616"/>
    </ligand>
</feature>
<evidence type="ECO:0000256" key="3">
    <source>
        <dbReference type="ARBA" id="ARBA00022679"/>
    </source>
</evidence>
<dbReference type="RefSeq" id="WP_009725358.1">
    <property type="nucleotide sequence ID" value="NZ_APHR01000007.1"/>
</dbReference>
<reference evidence="11 12" key="1">
    <citation type="journal article" date="2013" name="Genome Announc.">
        <title>Draft Genome Sequence of Methylophaga lonarensis MPLT, a Haloalkaliphilic (Non-Methane-Utilizing) Methylotroph.</title>
        <authorList>
            <person name="Shetty S.A."/>
            <person name="Marathe N.P."/>
            <person name="Munot H."/>
            <person name="Antony C.P."/>
            <person name="Dhotre D.P."/>
            <person name="Murrell J.C."/>
            <person name="Shouche Y.S."/>
        </authorList>
    </citation>
    <scope>NUCLEOTIDE SEQUENCE [LARGE SCALE GENOMIC DNA]</scope>
    <source>
        <strain evidence="11 12">MPL</strain>
    </source>
</reference>
<dbReference type="InterPro" id="IPR043129">
    <property type="entry name" value="ATPase_NBD"/>
</dbReference>
<comment type="subunit">
    <text evidence="9">Homodimer.</text>
</comment>
<comment type="caution">
    <text evidence="11">The sequence shown here is derived from an EMBL/GenBank/DDBJ whole genome shotgun (WGS) entry which is preliminary data.</text>
</comment>
<keyword evidence="7 9" id="KW-0067">ATP-binding</keyword>
<comment type="caution">
    <text evidence="9">Lacks conserved residue(s) required for the propagation of feature annotation.</text>
</comment>
<dbReference type="PATRIC" id="fig|1286106.3.peg.309"/>
<keyword evidence="5 9" id="KW-0547">Nucleotide-binding</keyword>
<comment type="subcellular location">
    <subcellularLocation>
        <location evidence="9">Cytoplasm</location>
    </subcellularLocation>
</comment>
<organism evidence="11 12">
    <name type="scientific">Methylophaga lonarensis MPL</name>
    <dbReference type="NCBI Taxonomy" id="1286106"/>
    <lineage>
        <taxon>Bacteria</taxon>
        <taxon>Pseudomonadati</taxon>
        <taxon>Pseudomonadota</taxon>
        <taxon>Gammaproteobacteria</taxon>
        <taxon>Thiotrichales</taxon>
        <taxon>Piscirickettsiaceae</taxon>
        <taxon>Methylophaga</taxon>
    </lineage>
</organism>
<dbReference type="PIRSF" id="PIRSF000722">
    <property type="entry name" value="Acetate_prop_kin"/>
    <property type="match status" value="1"/>
</dbReference>
<dbReference type="GO" id="GO:0005829">
    <property type="term" value="C:cytosol"/>
    <property type="evidence" value="ECO:0007669"/>
    <property type="project" value="TreeGrafter"/>
</dbReference>
<dbReference type="InterPro" id="IPR023865">
    <property type="entry name" value="Aliphatic_acid_kinase_CS"/>
</dbReference>
<dbReference type="PRINTS" id="PR00471">
    <property type="entry name" value="ACETATEKNASE"/>
</dbReference>
<feature type="binding site" evidence="9">
    <location>
        <begin position="209"/>
        <end position="213"/>
    </location>
    <ligand>
        <name>ATP</name>
        <dbReference type="ChEBI" id="CHEBI:30616"/>
    </ligand>
</feature>
<evidence type="ECO:0000256" key="2">
    <source>
        <dbReference type="ARBA" id="ARBA00022490"/>
    </source>
</evidence>
<evidence type="ECO:0000256" key="8">
    <source>
        <dbReference type="ARBA" id="ARBA00022842"/>
    </source>
</evidence>
<keyword evidence="2 9" id="KW-0963">Cytoplasm</keyword>
<keyword evidence="12" id="KW-1185">Reference proteome</keyword>
<comment type="pathway">
    <text evidence="9">Metabolic intermediate biosynthesis; acetyl-CoA biosynthesis; acetyl-CoA from acetate: step 1/2.</text>
</comment>
<proteinExistence type="inferred from homology"/>
<feature type="binding site" evidence="9">
    <location>
        <position position="382"/>
    </location>
    <ligand>
        <name>Mg(2+)</name>
        <dbReference type="ChEBI" id="CHEBI:18420"/>
    </ligand>
</feature>
<comment type="catalytic activity">
    <reaction evidence="9">
        <text>acetate + ATP = acetyl phosphate + ADP</text>
        <dbReference type="Rhea" id="RHEA:11352"/>
        <dbReference type="ChEBI" id="CHEBI:22191"/>
        <dbReference type="ChEBI" id="CHEBI:30089"/>
        <dbReference type="ChEBI" id="CHEBI:30616"/>
        <dbReference type="ChEBI" id="CHEBI:456216"/>
        <dbReference type="EC" id="2.7.2.1"/>
    </reaction>
</comment>
<dbReference type="GO" id="GO:0005524">
    <property type="term" value="F:ATP binding"/>
    <property type="evidence" value="ECO:0007669"/>
    <property type="project" value="UniProtKB-KW"/>
</dbReference>
<dbReference type="SUPFAM" id="SSF53067">
    <property type="entry name" value="Actin-like ATPase domain"/>
    <property type="match status" value="2"/>
</dbReference>
<evidence type="ECO:0000256" key="7">
    <source>
        <dbReference type="ARBA" id="ARBA00022840"/>
    </source>
</evidence>
<dbReference type="Gene3D" id="3.30.420.40">
    <property type="match status" value="2"/>
</dbReference>
<evidence type="ECO:0000313" key="11">
    <source>
        <dbReference type="EMBL" id="EMR14087.1"/>
    </source>
</evidence>
<dbReference type="eggNOG" id="COG0282">
    <property type="taxonomic scope" value="Bacteria"/>
</dbReference>
<dbReference type="InterPro" id="IPR000890">
    <property type="entry name" value="Aliphatic_acid_kin_short-chain"/>
</dbReference>
<evidence type="ECO:0000256" key="9">
    <source>
        <dbReference type="HAMAP-Rule" id="MF_00020"/>
    </source>
</evidence>